<dbReference type="OrthoDB" id="10264378at2759"/>
<evidence type="ECO:0000313" key="7">
    <source>
        <dbReference type="EMBL" id="CCI48025.1"/>
    </source>
</evidence>
<gene>
    <name evidence="7" type="ORF">BN9_090680</name>
</gene>
<dbReference type="PANTHER" id="PTHR12933">
    <property type="entry name" value="ORF PROTEIN-RELATED"/>
    <property type="match status" value="1"/>
</dbReference>
<dbReference type="InParanoid" id="A0A024GND3"/>
<evidence type="ECO:0000256" key="1">
    <source>
        <dbReference type="ARBA" id="ARBA00004604"/>
    </source>
</evidence>
<dbReference type="GO" id="GO:0000462">
    <property type="term" value="P:maturation of SSU-rRNA from tricistronic rRNA transcript (SSU-rRNA, 5.8S rRNA, LSU-rRNA)"/>
    <property type="evidence" value="ECO:0007669"/>
    <property type="project" value="TreeGrafter"/>
</dbReference>
<dbReference type="InterPro" id="IPR053939">
    <property type="entry name" value="UTP25_C"/>
</dbReference>
<evidence type="ECO:0000256" key="4">
    <source>
        <dbReference type="SAM" id="MobiDB-lite"/>
    </source>
</evidence>
<name>A0A024GND3_9STRA</name>
<comment type="subcellular location">
    <subcellularLocation>
        <location evidence="1">Nucleus</location>
        <location evidence="1">Nucleolus</location>
    </subcellularLocation>
</comment>
<evidence type="ECO:0000256" key="2">
    <source>
        <dbReference type="ARBA" id="ARBA00009223"/>
    </source>
</evidence>
<evidence type="ECO:0000256" key="3">
    <source>
        <dbReference type="ARBA" id="ARBA00023242"/>
    </source>
</evidence>
<evidence type="ECO:0000259" key="5">
    <source>
        <dbReference type="Pfam" id="PF06862"/>
    </source>
</evidence>
<keyword evidence="8" id="KW-1185">Reference proteome</keyword>
<protein>
    <recommendedName>
        <fullName evidence="9">Digestive organ expansion factor</fullName>
    </recommendedName>
</protein>
<dbReference type="Proteomes" id="UP000053237">
    <property type="component" value="Unassembled WGS sequence"/>
</dbReference>
<proteinExistence type="inferred from homology"/>
<dbReference type="GO" id="GO:0019843">
    <property type="term" value="F:rRNA binding"/>
    <property type="evidence" value="ECO:0007669"/>
    <property type="project" value="TreeGrafter"/>
</dbReference>
<feature type="domain" description="UTP25 C-terminal" evidence="5">
    <location>
        <begin position="647"/>
        <end position="850"/>
    </location>
</feature>
<dbReference type="STRING" id="65357.A0A024GND3"/>
<accession>A0A024GND3</accession>
<comment type="caution">
    <text evidence="7">The sequence shown here is derived from an EMBL/GenBank/DDBJ whole genome shotgun (WGS) entry which is preliminary data.</text>
</comment>
<dbReference type="InterPro" id="IPR010678">
    <property type="entry name" value="UTP25"/>
</dbReference>
<sequence length="867" mass="99175">MAKSKRKGKQSGRKKRKRGNSWEEYGNDQEMDNAAANDGDKSQLLRKVTMKSQWQIKMAAARAKQRKIDDWKAQKLVEKRNNLVRDKQQKATALYGGVTKHNRRKPEMVDVESEGMEVTIESTQSESESDVKKKHDSLSVFDEFVQTFGANTSESEEDDSIAGDDIHEASQVEPTVISYCDDIDEDWTEEEGDDEKEQEEEKNIYHQRYQGISLTQNEAFHFQKRQQKYHKIDMRSASGLTLWEKPGVPISYLAGPSEKRSLEELDRQILTIWQDSTPSPHKDWTLSVFPRLRDIWKEKFVDLAKSLKQDSVTGSLWSDLNMYKDILFAAQTHQNTATLRLLTAMHVLNHVFQSRDIIARNNARLRTDNGDEEEDCRDQGFSRPTVLILLPIRSAAVAFVEKIVSILPSSIKHFINKDRFEKEYGTLNASVEDEKCDSEQPSDKNWKDIFSMGDTDDCFHLGLSFSRRNMRFFSDYSRADIILASPLGLRQHFGDAIVETAAAVDALQQRPETEESSVPSLSNDILSSIEICVVDSATIMLMQNLEHVRTILQVLNVKPKEAPTADFSRVREWNLAFLGSYFRQTIMYCHGMDPALHSLLGSRNCRNIGGVVKYQRRYQIASAPGSKSSNSTQLDLLDKHDPALAAMSSIVPRIYQLFQRIELPPSSTASEADVRFAYFEKHILQPLLSSPKKHVLIFIPSYFDFVRLRNFFAETMNQKVISCAHCCEYTPTKNISRARTSFFHGRVHVLLVTERFHFYHEYVIRGIRQIVWYGIPVIGSFYADFLNAMMESSAATTTAENIDQDGEHESESDEEIAPVQLTSIALYTVLDRYRLQRIVGNARADRMCQTGLASEQVDDRKQTFVFS</sequence>
<dbReference type="Pfam" id="PF06862">
    <property type="entry name" value="Utp25_C"/>
    <property type="match status" value="1"/>
</dbReference>
<dbReference type="GO" id="GO:0032040">
    <property type="term" value="C:small-subunit processome"/>
    <property type="evidence" value="ECO:0007669"/>
    <property type="project" value="TreeGrafter"/>
</dbReference>
<feature type="region of interest" description="Disordered" evidence="4">
    <location>
        <begin position="1"/>
        <end position="44"/>
    </location>
</feature>
<dbReference type="Pfam" id="PF22916">
    <property type="entry name" value="UTP25_NTPase-like"/>
    <property type="match status" value="1"/>
</dbReference>
<feature type="compositionally biased region" description="Basic residues" evidence="4">
    <location>
        <begin position="1"/>
        <end position="19"/>
    </location>
</feature>
<evidence type="ECO:0008006" key="9">
    <source>
        <dbReference type="Google" id="ProtNLM"/>
    </source>
</evidence>
<comment type="similarity">
    <text evidence="2">Belongs to the UTP25 family.</text>
</comment>
<reference evidence="7 8" key="1">
    <citation type="submission" date="2012-05" db="EMBL/GenBank/DDBJ databases">
        <title>Recombination and specialization in a pathogen metapopulation.</title>
        <authorList>
            <person name="Gardiner A."/>
            <person name="Kemen E."/>
            <person name="Schultz-Larsen T."/>
            <person name="MacLean D."/>
            <person name="Van Oosterhout C."/>
            <person name="Jones J.D.G."/>
        </authorList>
    </citation>
    <scope>NUCLEOTIDE SEQUENCE [LARGE SCALE GENOMIC DNA]</scope>
    <source>
        <strain evidence="7 8">Ac Nc2</strain>
    </source>
</reference>
<organism evidence="7 8">
    <name type="scientific">Albugo candida</name>
    <dbReference type="NCBI Taxonomy" id="65357"/>
    <lineage>
        <taxon>Eukaryota</taxon>
        <taxon>Sar</taxon>
        <taxon>Stramenopiles</taxon>
        <taxon>Oomycota</taxon>
        <taxon>Peronosporomycetes</taxon>
        <taxon>Albuginales</taxon>
        <taxon>Albuginaceae</taxon>
        <taxon>Albugo</taxon>
    </lineage>
</organism>
<keyword evidence="3" id="KW-0539">Nucleus</keyword>
<dbReference type="InterPro" id="IPR053940">
    <property type="entry name" value="UTP25_NTPase-like"/>
</dbReference>
<dbReference type="PANTHER" id="PTHR12933:SF0">
    <property type="entry name" value="U3 SMALL NUCLEOLAR RNA-ASSOCIATED PROTEIN 25 HOMOLOG"/>
    <property type="match status" value="1"/>
</dbReference>
<feature type="domain" description="UTP25 NTP hydrolase-like" evidence="6">
    <location>
        <begin position="323"/>
        <end position="612"/>
    </location>
</feature>
<dbReference type="EMBL" id="CAIX01000199">
    <property type="protein sequence ID" value="CCI48025.1"/>
    <property type="molecule type" value="Genomic_DNA"/>
</dbReference>
<dbReference type="AlphaFoldDB" id="A0A024GND3"/>
<evidence type="ECO:0000259" key="6">
    <source>
        <dbReference type="Pfam" id="PF22916"/>
    </source>
</evidence>
<evidence type="ECO:0000313" key="8">
    <source>
        <dbReference type="Proteomes" id="UP000053237"/>
    </source>
</evidence>
<dbReference type="GO" id="GO:0034511">
    <property type="term" value="F:U3 snoRNA binding"/>
    <property type="evidence" value="ECO:0007669"/>
    <property type="project" value="InterPro"/>
</dbReference>